<name>A0A8J7LY84_9BACT</name>
<sequence>MAGLLRHCMMTTVKAILAVKDGFERACLPRVNPPPPQSGITRSALLERFPRLLEPPGSGVECSEGWFPIVWDLCAAIEALEQLGMPRGTTCRAEGKLGGLFLRLNTSSHIVKELAREAERQAARTCEICGAPGLLRIGPGFAKTLCDADAKIRRVARSDAHVCAGGRPEVIFMDTEFTDLDYPQLISIGLVSEKGERFYVELSNGWSRESCSDFVREQVLPQLVGGDFFQERYYAGRRLTAWLAGHAVPVRVVTDAPRYDWPLMKDLMGGVLPANLVPEPLNFYAEGFPELAPKLLESRKQALRRSTPHHALRDAEALREAWEVMLENVHPAVLEQYLRQF</sequence>
<dbReference type="EMBL" id="JAEMHM010000005">
    <property type="protein sequence ID" value="MBJ6724546.1"/>
    <property type="molecule type" value="Genomic_DNA"/>
</dbReference>
<organism evidence="1 2">
    <name type="scientific">Geomesophilobacter sediminis</name>
    <dbReference type="NCBI Taxonomy" id="2798584"/>
    <lineage>
        <taxon>Bacteria</taxon>
        <taxon>Pseudomonadati</taxon>
        <taxon>Thermodesulfobacteriota</taxon>
        <taxon>Desulfuromonadia</taxon>
        <taxon>Geobacterales</taxon>
        <taxon>Geobacteraceae</taxon>
        <taxon>Geomesophilobacter</taxon>
    </lineage>
</organism>
<dbReference type="Gene3D" id="3.30.420.10">
    <property type="entry name" value="Ribonuclease H-like superfamily/Ribonuclease H"/>
    <property type="match status" value="1"/>
</dbReference>
<dbReference type="InterPro" id="IPR036397">
    <property type="entry name" value="RNaseH_sf"/>
</dbReference>
<dbReference type="AlphaFoldDB" id="A0A8J7LY84"/>
<protein>
    <submittedName>
        <fullName evidence="1">3'-5' exoribonuclease</fullName>
    </submittedName>
</protein>
<dbReference type="Proteomes" id="UP000636888">
    <property type="component" value="Unassembled WGS sequence"/>
</dbReference>
<comment type="caution">
    <text evidence="1">The sequence shown here is derived from an EMBL/GenBank/DDBJ whole genome shotgun (WGS) entry which is preliminary data.</text>
</comment>
<keyword evidence="2" id="KW-1185">Reference proteome</keyword>
<reference evidence="1" key="1">
    <citation type="submission" date="2020-12" db="EMBL/GenBank/DDBJ databases">
        <title>Geomonas sp. Red875, isolated from river sediment.</title>
        <authorList>
            <person name="Xu Z."/>
            <person name="Zhang Z."/>
            <person name="Masuda Y."/>
            <person name="Itoh H."/>
            <person name="Senoo K."/>
        </authorList>
    </citation>
    <scope>NUCLEOTIDE SEQUENCE</scope>
    <source>
        <strain evidence="1">Red875</strain>
    </source>
</reference>
<gene>
    <name evidence="1" type="ORF">JFN93_07500</name>
</gene>
<dbReference type="RefSeq" id="WP_199383386.1">
    <property type="nucleotide sequence ID" value="NZ_JAEMHM010000005.1"/>
</dbReference>
<proteinExistence type="predicted"/>
<accession>A0A8J7LY84</accession>
<evidence type="ECO:0000313" key="2">
    <source>
        <dbReference type="Proteomes" id="UP000636888"/>
    </source>
</evidence>
<evidence type="ECO:0000313" key="1">
    <source>
        <dbReference type="EMBL" id="MBJ6724546.1"/>
    </source>
</evidence>
<dbReference type="GO" id="GO:0003676">
    <property type="term" value="F:nucleic acid binding"/>
    <property type="evidence" value="ECO:0007669"/>
    <property type="project" value="InterPro"/>
</dbReference>